<dbReference type="PROSITE" id="PS00107">
    <property type="entry name" value="PROTEIN_KINASE_ATP"/>
    <property type="match status" value="1"/>
</dbReference>
<dbReference type="InterPro" id="IPR003591">
    <property type="entry name" value="Leu-rich_rpt_typical-subtyp"/>
</dbReference>
<comment type="caution">
    <text evidence="5">The sequence shown here is derived from an EMBL/GenBank/DDBJ whole genome shotgun (WGS) entry which is preliminary data.</text>
</comment>
<feature type="binding site" evidence="3">
    <location>
        <position position="244"/>
    </location>
    <ligand>
        <name>ATP</name>
        <dbReference type="ChEBI" id="CHEBI:30616"/>
    </ligand>
</feature>
<evidence type="ECO:0000259" key="4">
    <source>
        <dbReference type="PROSITE" id="PS50011"/>
    </source>
</evidence>
<dbReference type="InterPro" id="IPR017441">
    <property type="entry name" value="Protein_kinase_ATP_BS"/>
</dbReference>
<evidence type="ECO:0000256" key="1">
    <source>
        <dbReference type="ARBA" id="ARBA00022614"/>
    </source>
</evidence>
<dbReference type="InterPro" id="IPR000719">
    <property type="entry name" value="Prot_kinase_dom"/>
</dbReference>
<dbReference type="InterPro" id="IPR050216">
    <property type="entry name" value="LRR_domain-containing"/>
</dbReference>
<proteinExistence type="predicted"/>
<keyword evidence="6" id="KW-1185">Reference proteome</keyword>
<feature type="domain" description="Protein kinase" evidence="4">
    <location>
        <begin position="212"/>
        <end position="459"/>
    </location>
</feature>
<evidence type="ECO:0000256" key="2">
    <source>
        <dbReference type="ARBA" id="ARBA00022737"/>
    </source>
</evidence>
<dbReference type="Pfam" id="PF00560">
    <property type="entry name" value="LRR_1"/>
    <property type="match status" value="1"/>
</dbReference>
<dbReference type="InterPro" id="IPR032675">
    <property type="entry name" value="LRR_dom_sf"/>
</dbReference>
<keyword evidence="3" id="KW-0067">ATP-binding</keyword>
<dbReference type="SMART" id="SM00369">
    <property type="entry name" value="LRR_TYP"/>
    <property type="match status" value="3"/>
</dbReference>
<dbReference type="Gene3D" id="3.80.10.10">
    <property type="entry name" value="Ribonuclease Inhibitor"/>
    <property type="match status" value="1"/>
</dbReference>
<dbReference type="InterPro" id="IPR001611">
    <property type="entry name" value="Leu-rich_rpt"/>
</dbReference>
<dbReference type="SUPFAM" id="SSF56112">
    <property type="entry name" value="Protein kinase-like (PK-like)"/>
    <property type="match status" value="1"/>
</dbReference>
<dbReference type="PANTHER" id="PTHR48051">
    <property type="match status" value="1"/>
</dbReference>
<reference evidence="5" key="1">
    <citation type="submission" date="2017-09" db="EMBL/GenBank/DDBJ databases">
        <title>Polyketide synthases of a Diaporthe helianthi virulent isolate.</title>
        <authorList>
            <person name="Baroncelli R."/>
        </authorList>
    </citation>
    <scope>NUCLEOTIDE SEQUENCE [LARGE SCALE GENOMIC DNA]</scope>
    <source>
        <strain evidence="5">7/96</strain>
    </source>
</reference>
<dbReference type="PANTHER" id="PTHR48051:SF1">
    <property type="entry name" value="RAS SUPPRESSOR PROTEIN 1"/>
    <property type="match status" value="1"/>
</dbReference>
<protein>
    <submittedName>
        <fullName evidence="5">Leucine-rich repeat-containing protein 28</fullName>
    </submittedName>
</protein>
<organism evidence="5 6">
    <name type="scientific">Diaporthe helianthi</name>
    <dbReference type="NCBI Taxonomy" id="158607"/>
    <lineage>
        <taxon>Eukaryota</taxon>
        <taxon>Fungi</taxon>
        <taxon>Dikarya</taxon>
        <taxon>Ascomycota</taxon>
        <taxon>Pezizomycotina</taxon>
        <taxon>Sordariomycetes</taxon>
        <taxon>Sordariomycetidae</taxon>
        <taxon>Diaporthales</taxon>
        <taxon>Diaporthaceae</taxon>
        <taxon>Diaporthe</taxon>
    </lineage>
</organism>
<dbReference type="GO" id="GO:0005524">
    <property type="term" value="F:ATP binding"/>
    <property type="evidence" value="ECO:0007669"/>
    <property type="project" value="UniProtKB-UniRule"/>
</dbReference>
<dbReference type="GO" id="GO:0004672">
    <property type="term" value="F:protein kinase activity"/>
    <property type="evidence" value="ECO:0007669"/>
    <property type="project" value="InterPro"/>
</dbReference>
<dbReference type="Gene3D" id="3.30.200.20">
    <property type="entry name" value="Phosphorylase Kinase, domain 1"/>
    <property type="match status" value="1"/>
</dbReference>
<dbReference type="PROSITE" id="PS50011">
    <property type="entry name" value="PROTEIN_KINASE_DOM"/>
    <property type="match status" value="1"/>
</dbReference>
<name>A0A2P5ICY4_DIAHE</name>
<dbReference type="Pfam" id="PF07714">
    <property type="entry name" value="PK_Tyr_Ser-Thr"/>
    <property type="match status" value="1"/>
</dbReference>
<dbReference type="InParanoid" id="A0A2P5ICY4"/>
<dbReference type="InterPro" id="IPR001245">
    <property type="entry name" value="Ser-Thr/Tyr_kinase_cat_dom"/>
</dbReference>
<evidence type="ECO:0000256" key="3">
    <source>
        <dbReference type="PROSITE-ProRule" id="PRU10141"/>
    </source>
</evidence>
<dbReference type="SUPFAM" id="SSF52058">
    <property type="entry name" value="L domain-like"/>
    <property type="match status" value="1"/>
</dbReference>
<keyword evidence="1" id="KW-0433">Leucine-rich repeat</keyword>
<dbReference type="Proteomes" id="UP000094444">
    <property type="component" value="Unassembled WGS sequence"/>
</dbReference>
<keyword evidence="3" id="KW-0547">Nucleotide-binding</keyword>
<dbReference type="AlphaFoldDB" id="A0A2P5ICY4"/>
<dbReference type="Pfam" id="PF13855">
    <property type="entry name" value="LRR_8"/>
    <property type="match status" value="1"/>
</dbReference>
<dbReference type="Gene3D" id="1.10.510.10">
    <property type="entry name" value="Transferase(Phosphotransferase) domain 1"/>
    <property type="match status" value="1"/>
</dbReference>
<dbReference type="OrthoDB" id="1668230at2759"/>
<dbReference type="EMBL" id="MAVT02000056">
    <property type="protein sequence ID" value="POS80336.1"/>
    <property type="molecule type" value="Genomic_DNA"/>
</dbReference>
<gene>
    <name evidence="5" type="ORF">DHEL01_v201259</name>
</gene>
<keyword evidence="2" id="KW-0677">Repeat</keyword>
<dbReference type="InterPro" id="IPR011009">
    <property type="entry name" value="Kinase-like_dom_sf"/>
</dbReference>
<accession>A0A2P5ICY4</accession>
<evidence type="ECO:0000313" key="6">
    <source>
        <dbReference type="Proteomes" id="UP000094444"/>
    </source>
</evidence>
<sequence length="459" mass="49586">MHDLEILQSGGYNDAALTKLKLACPLQTFPTEIFNLGPSLEQLDLSGTGLSSLPTEFGRNLPNLKIAFFSQCAFSTFPSALASCSRLEMVAFRGNGMASIPEDSLPPQLRWLILTDNKLSSLPRSIGRCERLQKCMLAGNRLQTLPDELQHCKKLGLLRLSSNNLRALPDWLFSMPELAFLSFAGNPCSASEDVALSDDSQLGLAHVNWSELEVQHTLGEGASGIISKGLWRIDPSTTEEVAIKLFRGALTSDGTPQDEMAACIAAGQHQNIIDVLGRIHGHPEEASGAFKGGLVMQLIPPYYQTLGQPPSLLTCTRDTYPLGATMSLENALSILQDIAAAAAHLHYKKISHGDLYAHNILTSDDGHALLGDFGAATVHGGKVPPLVEMLEVLAFAHLVEDLLGLVTVATDEQRAVVGRLEDMHRRCSTEAVPARPSFKQVFAEITRIHGGKASSRLPN</sequence>
<dbReference type="GO" id="GO:0005737">
    <property type="term" value="C:cytoplasm"/>
    <property type="evidence" value="ECO:0007669"/>
    <property type="project" value="TreeGrafter"/>
</dbReference>
<evidence type="ECO:0000313" key="5">
    <source>
        <dbReference type="EMBL" id="POS80336.1"/>
    </source>
</evidence>
<dbReference type="STRING" id="158607.A0A2P5ICY4"/>